<dbReference type="PIRSF" id="PIRSF001554">
    <property type="entry name" value="SucCS_beta"/>
    <property type="match status" value="1"/>
</dbReference>
<keyword evidence="4 7" id="KW-0479">Metal-binding</keyword>
<feature type="domain" description="ATP-citrate synthase/succinyl-CoA ligase C-terminal" evidence="8">
    <location>
        <begin position="278"/>
        <end position="396"/>
    </location>
</feature>
<gene>
    <name evidence="7 10" type="primary">sucC</name>
    <name evidence="10" type="ORF">JKA74_09775</name>
</gene>
<comment type="cofactor">
    <cofactor evidence="7">
        <name>Mg(2+)</name>
        <dbReference type="ChEBI" id="CHEBI:18420"/>
    </cofactor>
    <text evidence="7">Binds 1 Mg(2+) ion per subunit.</text>
</comment>
<dbReference type="NCBIfam" id="NF001913">
    <property type="entry name" value="PRK00696.1"/>
    <property type="match status" value="1"/>
</dbReference>
<feature type="domain" description="ATP-grasp fold succinyl-CoA synthetase-type" evidence="9">
    <location>
        <begin position="2"/>
        <end position="217"/>
    </location>
</feature>
<evidence type="ECO:0000256" key="2">
    <source>
        <dbReference type="ARBA" id="ARBA00022532"/>
    </source>
</evidence>
<dbReference type="EMBL" id="JAEQBW010000003">
    <property type="protein sequence ID" value="MBK6265328.1"/>
    <property type="molecule type" value="Genomic_DNA"/>
</dbReference>
<evidence type="ECO:0000313" key="11">
    <source>
        <dbReference type="Proteomes" id="UP000611723"/>
    </source>
</evidence>
<dbReference type="GO" id="GO:0000287">
    <property type="term" value="F:magnesium ion binding"/>
    <property type="evidence" value="ECO:0007669"/>
    <property type="project" value="UniProtKB-UniRule"/>
</dbReference>
<dbReference type="InterPro" id="IPR013650">
    <property type="entry name" value="ATP-grasp_succ-CoA_synth-type"/>
</dbReference>
<sequence length="403" mass="43357">MNIHEYQAKGILEKHGVTIQKGIVASTPEEATAAAKKLNEETGTEWFVIKAQIHAGGRGKGKVKETGSNGVVLAKNLDEVPTKSKAILGGTLVTHQTGEEGKLVSKVLIAQDVYYPGENEPKEYYVGILLDRAKGCNVIMASTEGGMDIEEVAENTPDKIFKEWIDPRVGLQGFQARKVAFKLGLEGDAFKNMVKFIFSLYKAYDSTDASMFEINPVLKTSDNKILAVDAKVNLDDSALYRHKDLAEMRDISEEDPAEVEAAESGLNYVKLDGNVGCMVNGAGLAMATMDIIKLSGGEPANFLDVGGSANAETVEAGFRIILKDPKVEAILINIFGGIVRCDRVAKGVVEAYKNIGDIKVPIIVRLQGTNAEEGAKIIEESGLKVTSAIVLKDAAERVKEALA</sequence>
<accession>A0A934WY60</accession>
<comment type="function">
    <text evidence="7">Succinyl-CoA synthetase functions in the citric acid cycle (TCA), coupling the hydrolysis of succinyl-CoA to the synthesis of either ATP or GTP and thus represents the only step of substrate-level phosphorylation in the TCA. The beta subunit provides nucleotide specificity of the enzyme and binds the substrate succinate, while the binding sites for coenzyme A and phosphate are found in the alpha subunit.</text>
</comment>
<keyword evidence="7" id="KW-0067">ATP-binding</keyword>
<organism evidence="10 11">
    <name type="scientific">Marivirga aurantiaca</name>
    <dbReference type="NCBI Taxonomy" id="2802615"/>
    <lineage>
        <taxon>Bacteria</taxon>
        <taxon>Pseudomonadati</taxon>
        <taxon>Bacteroidota</taxon>
        <taxon>Cytophagia</taxon>
        <taxon>Cytophagales</taxon>
        <taxon>Marivirgaceae</taxon>
        <taxon>Marivirga</taxon>
    </lineage>
</organism>
<dbReference type="Gene3D" id="3.30.470.20">
    <property type="entry name" value="ATP-grasp fold, B domain"/>
    <property type="match status" value="1"/>
</dbReference>
<dbReference type="SUPFAM" id="SSF56059">
    <property type="entry name" value="Glutathione synthetase ATP-binding domain-like"/>
    <property type="match status" value="1"/>
</dbReference>
<dbReference type="GO" id="GO:0005829">
    <property type="term" value="C:cytosol"/>
    <property type="evidence" value="ECO:0007669"/>
    <property type="project" value="TreeGrafter"/>
</dbReference>
<dbReference type="GO" id="GO:0005524">
    <property type="term" value="F:ATP binding"/>
    <property type="evidence" value="ECO:0007669"/>
    <property type="project" value="UniProtKB-UniRule"/>
</dbReference>
<dbReference type="Pfam" id="PF08442">
    <property type="entry name" value="ATP-grasp_2"/>
    <property type="match status" value="1"/>
</dbReference>
<dbReference type="InterPro" id="IPR013815">
    <property type="entry name" value="ATP_grasp_subdomain_1"/>
</dbReference>
<dbReference type="GO" id="GO:0042709">
    <property type="term" value="C:succinate-CoA ligase complex"/>
    <property type="evidence" value="ECO:0007669"/>
    <property type="project" value="TreeGrafter"/>
</dbReference>
<comment type="similarity">
    <text evidence="1 7">Belongs to the succinate/malate CoA ligase beta subunit family.</text>
</comment>
<comment type="catalytic activity">
    <reaction evidence="7">
        <text>GTP + succinate + CoA = succinyl-CoA + GDP + phosphate</text>
        <dbReference type="Rhea" id="RHEA:22120"/>
        <dbReference type="ChEBI" id="CHEBI:30031"/>
        <dbReference type="ChEBI" id="CHEBI:37565"/>
        <dbReference type="ChEBI" id="CHEBI:43474"/>
        <dbReference type="ChEBI" id="CHEBI:57287"/>
        <dbReference type="ChEBI" id="CHEBI:57292"/>
        <dbReference type="ChEBI" id="CHEBI:58189"/>
    </reaction>
</comment>
<feature type="binding site" evidence="7">
    <location>
        <begin position="337"/>
        <end position="339"/>
    </location>
    <ligand>
        <name>substrate</name>
        <note>ligand shared with subunit alpha</note>
    </ligand>
</feature>
<feature type="binding site" evidence="7">
    <location>
        <position position="123"/>
    </location>
    <ligand>
        <name>ATP</name>
        <dbReference type="ChEBI" id="CHEBI:30616"/>
    </ligand>
</feature>
<dbReference type="EC" id="6.2.1.5" evidence="7"/>
<name>A0A934WY60_9BACT</name>
<dbReference type="InterPro" id="IPR017866">
    <property type="entry name" value="Succ-CoA_synthase_bsu_CS"/>
</dbReference>
<evidence type="ECO:0000256" key="5">
    <source>
        <dbReference type="ARBA" id="ARBA00022741"/>
    </source>
</evidence>
<comment type="caution">
    <text evidence="7">Lacks conserved residue(s) required for the propagation of feature annotation.</text>
</comment>
<feature type="binding site" evidence="7">
    <location>
        <begin position="57"/>
        <end position="59"/>
    </location>
    <ligand>
        <name>ATP</name>
        <dbReference type="ChEBI" id="CHEBI:30616"/>
    </ligand>
</feature>
<dbReference type="GO" id="GO:0006104">
    <property type="term" value="P:succinyl-CoA metabolic process"/>
    <property type="evidence" value="ECO:0007669"/>
    <property type="project" value="TreeGrafter"/>
</dbReference>
<evidence type="ECO:0000259" key="9">
    <source>
        <dbReference type="Pfam" id="PF08442"/>
    </source>
</evidence>
<feature type="binding site" evidence="7">
    <location>
        <position position="215"/>
    </location>
    <ligand>
        <name>Mg(2+)</name>
        <dbReference type="ChEBI" id="CHEBI:18420"/>
    </ligand>
</feature>
<dbReference type="Gene3D" id="3.40.50.261">
    <property type="entry name" value="Succinyl-CoA synthetase domains"/>
    <property type="match status" value="1"/>
</dbReference>
<comment type="catalytic activity">
    <reaction evidence="7">
        <text>succinate + ATP + CoA = succinyl-CoA + ADP + phosphate</text>
        <dbReference type="Rhea" id="RHEA:17661"/>
        <dbReference type="ChEBI" id="CHEBI:30031"/>
        <dbReference type="ChEBI" id="CHEBI:30616"/>
        <dbReference type="ChEBI" id="CHEBI:43474"/>
        <dbReference type="ChEBI" id="CHEBI:57287"/>
        <dbReference type="ChEBI" id="CHEBI:57292"/>
        <dbReference type="ChEBI" id="CHEBI:456216"/>
        <dbReference type="EC" id="6.2.1.5"/>
    </reaction>
</comment>
<comment type="caution">
    <text evidence="10">The sequence shown here is derived from an EMBL/GenBank/DDBJ whole genome shotgun (WGS) entry which is preliminary data.</text>
</comment>
<dbReference type="PANTHER" id="PTHR11815:SF10">
    <property type="entry name" value="SUCCINATE--COA LIGASE [GDP-FORMING] SUBUNIT BETA, MITOCHONDRIAL"/>
    <property type="match status" value="1"/>
</dbReference>
<reference evidence="10" key="1">
    <citation type="submission" date="2021-01" db="EMBL/GenBank/DDBJ databases">
        <title>Marivirga aurantiaca sp. nov., isolated from intertidal surface sediments.</title>
        <authorList>
            <person name="Zhang M."/>
        </authorList>
    </citation>
    <scope>NUCLEOTIDE SEQUENCE</scope>
    <source>
        <strain evidence="10">S37H4</strain>
    </source>
</reference>
<dbReference type="Proteomes" id="UP000611723">
    <property type="component" value="Unassembled WGS sequence"/>
</dbReference>
<dbReference type="PROSITE" id="PS01217">
    <property type="entry name" value="SUCCINYL_COA_LIG_3"/>
    <property type="match status" value="1"/>
</dbReference>
<feature type="binding site" evidence="7">
    <location>
        <position position="229"/>
    </location>
    <ligand>
        <name>Mg(2+)</name>
        <dbReference type="ChEBI" id="CHEBI:18420"/>
    </ligand>
</feature>
<feature type="binding site" evidence="7">
    <location>
        <position position="50"/>
    </location>
    <ligand>
        <name>ATP</name>
        <dbReference type="ChEBI" id="CHEBI:30616"/>
    </ligand>
</feature>
<keyword evidence="6 7" id="KW-0460">Magnesium</keyword>
<proteinExistence type="inferred from homology"/>
<dbReference type="InterPro" id="IPR005809">
    <property type="entry name" value="Succ_CoA_ligase-like_bsu"/>
</dbReference>
<evidence type="ECO:0000256" key="7">
    <source>
        <dbReference type="HAMAP-Rule" id="MF_00558"/>
    </source>
</evidence>
<dbReference type="PANTHER" id="PTHR11815">
    <property type="entry name" value="SUCCINYL-COA SYNTHETASE BETA CHAIN"/>
    <property type="match status" value="1"/>
</dbReference>
<dbReference type="SUPFAM" id="SSF52210">
    <property type="entry name" value="Succinyl-CoA synthetase domains"/>
    <property type="match status" value="1"/>
</dbReference>
<dbReference type="GO" id="GO:0004775">
    <property type="term" value="F:succinate-CoA ligase (ADP-forming) activity"/>
    <property type="evidence" value="ECO:0007669"/>
    <property type="project" value="UniProtKB-UniRule"/>
</dbReference>
<keyword evidence="5 7" id="KW-0547">Nucleotide-binding</keyword>
<comment type="subunit">
    <text evidence="7">Heterotetramer of two alpha and two beta subunits.</text>
</comment>
<dbReference type="RefSeq" id="WP_201430996.1">
    <property type="nucleotide sequence ID" value="NZ_JAEQBW010000003.1"/>
</dbReference>
<dbReference type="FunFam" id="3.30.1490.20:FF:000002">
    <property type="entry name" value="Succinate--CoA ligase [ADP-forming] subunit beta"/>
    <property type="match status" value="1"/>
</dbReference>
<dbReference type="FunFam" id="3.40.50.261:FF:000001">
    <property type="entry name" value="Succinate--CoA ligase [ADP-forming] subunit beta"/>
    <property type="match status" value="1"/>
</dbReference>
<evidence type="ECO:0000313" key="10">
    <source>
        <dbReference type="EMBL" id="MBK6265328.1"/>
    </source>
</evidence>
<keyword evidence="2 7" id="KW-0816">Tricarboxylic acid cycle</keyword>
<keyword evidence="3 7" id="KW-0436">Ligase</keyword>
<evidence type="ECO:0000256" key="1">
    <source>
        <dbReference type="ARBA" id="ARBA00009182"/>
    </source>
</evidence>
<dbReference type="GO" id="GO:0006099">
    <property type="term" value="P:tricarboxylic acid cycle"/>
    <property type="evidence" value="ECO:0007669"/>
    <property type="project" value="UniProtKB-UniRule"/>
</dbReference>
<keyword evidence="11" id="KW-1185">Reference proteome</keyword>
<dbReference type="NCBIfam" id="TIGR01016">
    <property type="entry name" value="sucCoAbeta"/>
    <property type="match status" value="1"/>
</dbReference>
<dbReference type="AlphaFoldDB" id="A0A934WY60"/>
<dbReference type="HAMAP" id="MF_00558">
    <property type="entry name" value="Succ_CoA_beta"/>
    <property type="match status" value="1"/>
</dbReference>
<evidence type="ECO:0000256" key="6">
    <source>
        <dbReference type="ARBA" id="ARBA00022842"/>
    </source>
</evidence>
<evidence type="ECO:0000256" key="3">
    <source>
        <dbReference type="ARBA" id="ARBA00022598"/>
    </source>
</evidence>
<protein>
    <recommendedName>
        <fullName evidence="7">Succinate--CoA ligase [ADP-forming] subunit beta</fullName>
        <ecNumber evidence="7">6.2.1.5</ecNumber>
    </recommendedName>
    <alternativeName>
        <fullName evidence="7">Succinyl-CoA synthetase subunit beta</fullName>
        <shortName evidence="7">SCS-beta</shortName>
    </alternativeName>
</protein>
<dbReference type="FunFam" id="3.30.470.20:FF:000002">
    <property type="entry name" value="Succinate--CoA ligase [ADP-forming] subunit beta"/>
    <property type="match status" value="1"/>
</dbReference>
<feature type="binding site" evidence="7">
    <location>
        <position position="113"/>
    </location>
    <ligand>
        <name>ATP</name>
        <dbReference type="ChEBI" id="CHEBI:30616"/>
    </ligand>
</feature>
<comment type="pathway">
    <text evidence="7">Carbohydrate metabolism; tricarboxylic acid cycle; succinate from succinyl-CoA (ligase route): step 1/1.</text>
</comment>
<dbReference type="Pfam" id="PF00549">
    <property type="entry name" value="Ligase_CoA"/>
    <property type="match status" value="1"/>
</dbReference>
<feature type="binding site" evidence="7">
    <location>
        <position position="280"/>
    </location>
    <ligand>
        <name>substrate</name>
        <note>ligand shared with subunit alpha</note>
    </ligand>
</feature>
<evidence type="ECO:0000256" key="4">
    <source>
        <dbReference type="ARBA" id="ARBA00022723"/>
    </source>
</evidence>
<evidence type="ECO:0000259" key="8">
    <source>
        <dbReference type="Pfam" id="PF00549"/>
    </source>
</evidence>
<dbReference type="InterPro" id="IPR005811">
    <property type="entry name" value="SUCC_ACL_C"/>
</dbReference>
<dbReference type="Gene3D" id="3.30.1490.20">
    <property type="entry name" value="ATP-grasp fold, A domain"/>
    <property type="match status" value="1"/>
</dbReference>
<dbReference type="InterPro" id="IPR016102">
    <property type="entry name" value="Succinyl-CoA_synth-like"/>
</dbReference>